<dbReference type="InterPro" id="IPR017232">
    <property type="entry name" value="NtrY"/>
</dbReference>
<evidence type="ECO:0000259" key="16">
    <source>
        <dbReference type="PROSITE" id="PS50112"/>
    </source>
</evidence>
<dbReference type="InterPro" id="IPR000014">
    <property type="entry name" value="PAS"/>
</dbReference>
<dbReference type="SUPFAM" id="SSF47384">
    <property type="entry name" value="Homodimeric domain of signal transducing histidine kinase"/>
    <property type="match status" value="1"/>
</dbReference>
<keyword evidence="10" id="KW-0067">ATP-binding</keyword>
<evidence type="ECO:0000259" key="15">
    <source>
        <dbReference type="PROSITE" id="PS50109"/>
    </source>
</evidence>
<keyword evidence="12" id="KW-0902">Two-component regulatory system</keyword>
<dbReference type="Gene3D" id="3.30.565.10">
    <property type="entry name" value="Histidine kinase-like ATPase, C-terminal domain"/>
    <property type="match status" value="1"/>
</dbReference>
<evidence type="ECO:0000256" key="12">
    <source>
        <dbReference type="ARBA" id="ARBA00023012"/>
    </source>
</evidence>
<keyword evidence="5" id="KW-0597">Phosphoprotein</keyword>
<evidence type="ECO:0000256" key="8">
    <source>
        <dbReference type="ARBA" id="ARBA00022741"/>
    </source>
</evidence>
<dbReference type="CDD" id="cd00082">
    <property type="entry name" value="HisKA"/>
    <property type="match status" value="1"/>
</dbReference>
<reference evidence="18 19" key="1">
    <citation type="submission" date="2017-10" db="EMBL/GenBank/DDBJ databases">
        <title>Frigbacter circumglobatus gen. nov. sp. nov., isolated from sediment cultured in situ.</title>
        <authorList>
            <person name="Zhao Z."/>
        </authorList>
    </citation>
    <scope>NUCLEOTIDE SEQUENCE [LARGE SCALE GENOMIC DNA]</scope>
    <source>
        <strain evidence="18 19">ZYL</strain>
    </source>
</reference>
<protein>
    <recommendedName>
        <fullName evidence="3">histidine kinase</fullName>
        <ecNumber evidence="3">2.7.13.3</ecNumber>
    </recommendedName>
</protein>
<gene>
    <name evidence="18" type="ORF">CRD36_05675</name>
</gene>
<feature type="transmembrane region" description="Helical" evidence="14">
    <location>
        <begin position="296"/>
        <end position="318"/>
    </location>
</feature>
<evidence type="ECO:0000256" key="2">
    <source>
        <dbReference type="ARBA" id="ARBA00004651"/>
    </source>
</evidence>
<dbReference type="CDD" id="cd06225">
    <property type="entry name" value="HAMP"/>
    <property type="match status" value="1"/>
</dbReference>
<dbReference type="OrthoDB" id="9776727at2"/>
<dbReference type="PANTHER" id="PTHR43065:SF10">
    <property type="entry name" value="PEROXIDE STRESS-ACTIVATED HISTIDINE KINASE MAK3"/>
    <property type="match status" value="1"/>
</dbReference>
<evidence type="ECO:0000256" key="9">
    <source>
        <dbReference type="ARBA" id="ARBA00022777"/>
    </source>
</evidence>
<accession>A0A2G4YV29</accession>
<keyword evidence="4" id="KW-1003">Cell membrane</keyword>
<evidence type="ECO:0000256" key="10">
    <source>
        <dbReference type="ARBA" id="ARBA00022840"/>
    </source>
</evidence>
<dbReference type="PIRSF" id="PIRSF037532">
    <property type="entry name" value="STHK_NtrY"/>
    <property type="match status" value="1"/>
</dbReference>
<evidence type="ECO:0000256" key="11">
    <source>
        <dbReference type="ARBA" id="ARBA00022989"/>
    </source>
</evidence>
<dbReference type="EC" id="2.7.13.3" evidence="3"/>
<feature type="domain" description="HAMP" evidence="17">
    <location>
        <begin position="322"/>
        <end position="375"/>
    </location>
</feature>
<name>A0A2G4YV29_9PROT</name>
<evidence type="ECO:0000256" key="3">
    <source>
        <dbReference type="ARBA" id="ARBA00012438"/>
    </source>
</evidence>
<sequence length="757" mass="83386">MVRNKAKLLRKLKAWSVKVNLARKLAYALAMGAILSVLATFATFSNVGPFLPTSTTLFVLLTVNLIILLTLGALVARQIVQLWATQKAGAGSTRLHRRIVTLFSIVAITPTIIVAVVSGMFFEFGLQSWFSDKVRTALDNSQAVAEAYIEEHKKAITADVLGIARDLNAQAFTLSENPALLEQALSVQAQFLTLSEAIIFNRQGQVKARAKTTLGLIGDAFPLAALDLAARGNVVPIVGGEDDDRVRVLVALDGFLDHYLYISRFVDPKALALVKSSKDARSDYMLALNEQSRYRLWFNLTFIVIAFLILFAAVWLGISFARKLMEPIANLVDASEKVGKGDFKARAPIRKGYEDLGGLTRAFNKMTRQLDQQQKDIKQASLKLEERQRFTEAVLSGVSAGIMGLDADGRVTLPNRAAAMMLDLDTKNIVGAPIQDIMPEARDLYDKICATQNAFVQDQVVIERDDINLNLMVRITAETKNDEIQGFVIAFDDITEQVAAQRNAAWADIAQRIAHEIKNPLTPIQLSAERLKRKYLKEISSDPSVFIQCTDTIVRQVGDLRRMVDEFSSFARLPAPIVQLENLNELTKQAYFMQEVANSDIEFTLDCPDIPLTIECDSGQIGQALTNLIKNATESIAARESACKNDEGHYQGQINVSLVESAADIRVVICDNGLGLPEHLMDKLTEPYITTRSKGTGLGLAIVKKIMRDHGGDLVLQNNEDAGATVTLLFVKNRPATADRPSRDDSVEENVRMVHGA</sequence>
<feature type="domain" description="Histidine kinase" evidence="15">
    <location>
        <begin position="512"/>
        <end position="734"/>
    </location>
</feature>
<dbReference type="PROSITE" id="PS50112">
    <property type="entry name" value="PAS"/>
    <property type="match status" value="1"/>
</dbReference>
<organism evidence="18 19">
    <name type="scientific">Paremcibacter congregatus</name>
    <dbReference type="NCBI Taxonomy" id="2043170"/>
    <lineage>
        <taxon>Bacteria</taxon>
        <taxon>Pseudomonadati</taxon>
        <taxon>Pseudomonadota</taxon>
        <taxon>Alphaproteobacteria</taxon>
        <taxon>Emcibacterales</taxon>
        <taxon>Emcibacteraceae</taxon>
        <taxon>Paremcibacter</taxon>
    </lineage>
</organism>
<feature type="domain" description="PAS" evidence="16">
    <location>
        <begin position="387"/>
        <end position="458"/>
    </location>
</feature>
<dbReference type="InterPro" id="IPR036097">
    <property type="entry name" value="HisK_dim/P_sf"/>
</dbReference>
<evidence type="ECO:0000256" key="13">
    <source>
        <dbReference type="ARBA" id="ARBA00023136"/>
    </source>
</evidence>
<feature type="transmembrane region" description="Helical" evidence="14">
    <location>
        <begin position="21"/>
        <end position="44"/>
    </location>
</feature>
<feature type="transmembrane region" description="Helical" evidence="14">
    <location>
        <begin position="56"/>
        <end position="80"/>
    </location>
</feature>
<keyword evidence="9 18" id="KW-0418">Kinase</keyword>
<dbReference type="InterPro" id="IPR035965">
    <property type="entry name" value="PAS-like_dom_sf"/>
</dbReference>
<evidence type="ECO:0000313" key="18">
    <source>
        <dbReference type="EMBL" id="PHZ86157.1"/>
    </source>
</evidence>
<dbReference type="InterPro" id="IPR005467">
    <property type="entry name" value="His_kinase_dom"/>
</dbReference>
<dbReference type="Gene3D" id="6.10.340.10">
    <property type="match status" value="1"/>
</dbReference>
<dbReference type="Gene3D" id="3.30.450.20">
    <property type="entry name" value="PAS domain"/>
    <property type="match status" value="1"/>
</dbReference>
<dbReference type="PANTHER" id="PTHR43065">
    <property type="entry name" value="SENSOR HISTIDINE KINASE"/>
    <property type="match status" value="1"/>
</dbReference>
<evidence type="ECO:0000256" key="4">
    <source>
        <dbReference type="ARBA" id="ARBA00022475"/>
    </source>
</evidence>
<dbReference type="Pfam" id="PF00512">
    <property type="entry name" value="HisKA"/>
    <property type="match status" value="1"/>
</dbReference>
<dbReference type="RefSeq" id="WP_099471741.1">
    <property type="nucleotide sequence ID" value="NZ_CP041025.1"/>
</dbReference>
<dbReference type="InterPro" id="IPR045671">
    <property type="entry name" value="NtrY-like_N"/>
</dbReference>
<dbReference type="InterPro" id="IPR003594">
    <property type="entry name" value="HATPase_dom"/>
</dbReference>
<keyword evidence="19" id="KW-1185">Reference proteome</keyword>
<evidence type="ECO:0000256" key="5">
    <source>
        <dbReference type="ARBA" id="ARBA00022553"/>
    </source>
</evidence>
<dbReference type="InterPro" id="IPR003660">
    <property type="entry name" value="HAMP_dom"/>
</dbReference>
<dbReference type="InterPro" id="IPR036890">
    <property type="entry name" value="HATPase_C_sf"/>
</dbReference>
<comment type="subcellular location">
    <subcellularLocation>
        <location evidence="2">Cell membrane</location>
        <topology evidence="2">Multi-pass membrane protein</topology>
    </subcellularLocation>
</comment>
<dbReference type="InParanoid" id="A0A2G4YV29"/>
<comment type="catalytic activity">
    <reaction evidence="1">
        <text>ATP + protein L-histidine = ADP + protein N-phospho-L-histidine.</text>
        <dbReference type="EC" id="2.7.13.3"/>
    </reaction>
</comment>
<evidence type="ECO:0000256" key="6">
    <source>
        <dbReference type="ARBA" id="ARBA00022679"/>
    </source>
</evidence>
<dbReference type="GO" id="GO:0000155">
    <property type="term" value="F:phosphorelay sensor kinase activity"/>
    <property type="evidence" value="ECO:0007669"/>
    <property type="project" value="InterPro"/>
</dbReference>
<keyword evidence="11 14" id="KW-1133">Transmembrane helix</keyword>
<dbReference type="Pfam" id="PF19312">
    <property type="entry name" value="NtrY_N"/>
    <property type="match status" value="1"/>
</dbReference>
<dbReference type="Pfam" id="PF12860">
    <property type="entry name" value="PAS_7"/>
    <property type="match status" value="1"/>
</dbReference>
<keyword evidence="13 14" id="KW-0472">Membrane</keyword>
<dbReference type="SUPFAM" id="SSF55874">
    <property type="entry name" value="ATPase domain of HSP90 chaperone/DNA topoisomerase II/histidine kinase"/>
    <property type="match status" value="1"/>
</dbReference>
<proteinExistence type="predicted"/>
<dbReference type="InterPro" id="IPR003661">
    <property type="entry name" value="HisK_dim/P_dom"/>
</dbReference>
<dbReference type="AlphaFoldDB" id="A0A2G4YV29"/>
<dbReference type="SUPFAM" id="SSF158472">
    <property type="entry name" value="HAMP domain-like"/>
    <property type="match status" value="1"/>
</dbReference>
<evidence type="ECO:0000259" key="17">
    <source>
        <dbReference type="PROSITE" id="PS50885"/>
    </source>
</evidence>
<dbReference type="Pfam" id="PF02518">
    <property type="entry name" value="HATPase_c"/>
    <property type="match status" value="1"/>
</dbReference>
<evidence type="ECO:0000256" key="1">
    <source>
        <dbReference type="ARBA" id="ARBA00000085"/>
    </source>
</evidence>
<dbReference type="GO" id="GO:0005524">
    <property type="term" value="F:ATP binding"/>
    <property type="evidence" value="ECO:0007669"/>
    <property type="project" value="UniProtKB-KW"/>
</dbReference>
<dbReference type="InterPro" id="IPR004358">
    <property type="entry name" value="Sig_transdc_His_kin-like_C"/>
</dbReference>
<dbReference type="GO" id="GO:0005886">
    <property type="term" value="C:plasma membrane"/>
    <property type="evidence" value="ECO:0007669"/>
    <property type="project" value="UniProtKB-SubCell"/>
</dbReference>
<evidence type="ECO:0000313" key="19">
    <source>
        <dbReference type="Proteomes" id="UP000229730"/>
    </source>
</evidence>
<dbReference type="Proteomes" id="UP000229730">
    <property type="component" value="Unassembled WGS sequence"/>
</dbReference>
<evidence type="ECO:0000256" key="14">
    <source>
        <dbReference type="SAM" id="Phobius"/>
    </source>
</evidence>
<dbReference type="EMBL" id="PDEM01000009">
    <property type="protein sequence ID" value="PHZ86157.1"/>
    <property type="molecule type" value="Genomic_DNA"/>
</dbReference>
<comment type="caution">
    <text evidence="18">The sequence shown here is derived from an EMBL/GenBank/DDBJ whole genome shotgun (WGS) entry which is preliminary data.</text>
</comment>
<dbReference type="SMART" id="SM00387">
    <property type="entry name" value="HATPase_c"/>
    <property type="match status" value="1"/>
</dbReference>
<dbReference type="SMART" id="SM00388">
    <property type="entry name" value="HisKA"/>
    <property type="match status" value="1"/>
</dbReference>
<dbReference type="PRINTS" id="PR00344">
    <property type="entry name" value="BCTRLSENSOR"/>
</dbReference>
<dbReference type="Pfam" id="PF00672">
    <property type="entry name" value="HAMP"/>
    <property type="match status" value="1"/>
</dbReference>
<keyword evidence="8" id="KW-0547">Nucleotide-binding</keyword>
<dbReference type="PROSITE" id="PS50109">
    <property type="entry name" value="HIS_KIN"/>
    <property type="match status" value="1"/>
</dbReference>
<dbReference type="SUPFAM" id="SSF55785">
    <property type="entry name" value="PYP-like sensor domain (PAS domain)"/>
    <property type="match status" value="1"/>
</dbReference>
<dbReference type="Gene3D" id="1.10.287.130">
    <property type="match status" value="1"/>
</dbReference>
<keyword evidence="7 14" id="KW-0812">Transmembrane</keyword>
<dbReference type="PROSITE" id="PS50885">
    <property type="entry name" value="HAMP"/>
    <property type="match status" value="1"/>
</dbReference>
<dbReference type="FunCoup" id="A0A2G4YV29">
    <property type="interactions" value="296"/>
</dbReference>
<evidence type="ECO:0000256" key="7">
    <source>
        <dbReference type="ARBA" id="ARBA00022692"/>
    </source>
</evidence>
<keyword evidence="6" id="KW-0808">Transferase</keyword>
<feature type="transmembrane region" description="Helical" evidence="14">
    <location>
        <begin position="100"/>
        <end position="122"/>
    </location>
</feature>
<dbReference type="SMART" id="SM00304">
    <property type="entry name" value="HAMP"/>
    <property type="match status" value="1"/>
</dbReference>